<protein>
    <recommendedName>
        <fullName evidence="3">Type I phosphodiesterase/nucleotide pyrophosphatase</fullName>
    </recommendedName>
</protein>
<evidence type="ECO:0008006" key="3">
    <source>
        <dbReference type="Google" id="ProtNLM"/>
    </source>
</evidence>
<dbReference type="Pfam" id="PF01663">
    <property type="entry name" value="Phosphodiest"/>
    <property type="match status" value="2"/>
</dbReference>
<dbReference type="InterPro" id="IPR017850">
    <property type="entry name" value="Alkaline_phosphatase_core_sf"/>
</dbReference>
<reference evidence="1 2" key="1">
    <citation type="submission" date="2015-05" db="EMBL/GenBank/DDBJ databases">
        <authorList>
            <person name="Tang B."/>
            <person name="Yu Y."/>
        </authorList>
    </citation>
    <scope>NUCLEOTIDE SEQUENCE [LARGE SCALE GENOMIC DNA]</scope>
    <source>
        <strain evidence="1 2">DSM 7029</strain>
    </source>
</reference>
<organism evidence="1 2">
    <name type="scientific">Caldimonas brevitalea</name>
    <dbReference type="NCBI Taxonomy" id="413882"/>
    <lineage>
        <taxon>Bacteria</taxon>
        <taxon>Pseudomonadati</taxon>
        <taxon>Pseudomonadota</taxon>
        <taxon>Betaproteobacteria</taxon>
        <taxon>Burkholderiales</taxon>
        <taxon>Sphaerotilaceae</taxon>
        <taxon>Caldimonas</taxon>
    </lineage>
</organism>
<dbReference type="PATRIC" id="fig|413882.6.peg.3227"/>
<dbReference type="RefSeq" id="WP_047195315.1">
    <property type="nucleotide sequence ID" value="NZ_CP011371.1"/>
</dbReference>
<evidence type="ECO:0000313" key="2">
    <source>
        <dbReference type="Proteomes" id="UP000035352"/>
    </source>
</evidence>
<evidence type="ECO:0000313" key="1">
    <source>
        <dbReference type="EMBL" id="AKJ29783.1"/>
    </source>
</evidence>
<keyword evidence="2" id="KW-1185">Reference proteome</keyword>
<accession>A0A0G3BPB0</accession>
<dbReference type="EMBL" id="CP011371">
    <property type="protein sequence ID" value="AKJ29783.1"/>
    <property type="molecule type" value="Genomic_DNA"/>
</dbReference>
<dbReference type="InterPro" id="IPR002591">
    <property type="entry name" value="Phosphodiest/P_Trfase"/>
</dbReference>
<name>A0A0G3BPB0_9BURK</name>
<sequence>MLPRTLWLLVDGLSFELLRAYTSAQPDSTMGRLWREQRVRPLLPLAPNCQTPPSLFTIWSGCPPERHGLTGAEVPVVAGGDPTAFRNGFDVWPRDVPMVWDLYAARGQTVRTCAVPFVEPLRLFPRLLSATEVFSTPLAAPALLAPGQRLSLPALQLDLRVRGGADGLRLEDPQGRVVWAARLHGPVLPLPHATWAKAGESHRALALQTVVIDDQPQLVFLGYHAVKVHGRDAERRRMHGRARPYVAANPGRLYQERRLGVSLRDGGTGAAETLLVALMRHVHDSFANDIRWAVEGHDADLTVGYYPLINQLSHQILCHAVRPDGSFSGPLAPAFLRVMGWLDEWITKLRRSLPDDWRFVIHSDHGVAPVHWDLHPNRYFRDRGWLQRSSEGRIDARRSLVFFHPAENGLLVFHRQRLQEAGLTTASVVEALADAVASAGLSGLGVLQGVPAPFGAEWESGHYLQSPAGVRPRAAIDAALVCRSQRGGDHTVYADHPWLRGALLDAGPQPWLAPGAEALALSDLMPQVLERRSAVPA</sequence>
<dbReference type="KEGG" id="pbh:AAW51_3092"/>
<dbReference type="AlphaFoldDB" id="A0A0G3BPB0"/>
<dbReference type="Proteomes" id="UP000035352">
    <property type="component" value="Chromosome"/>
</dbReference>
<dbReference type="Gene3D" id="3.40.720.10">
    <property type="entry name" value="Alkaline Phosphatase, subunit A"/>
    <property type="match status" value="1"/>
</dbReference>
<dbReference type="SUPFAM" id="SSF53649">
    <property type="entry name" value="Alkaline phosphatase-like"/>
    <property type="match status" value="1"/>
</dbReference>
<gene>
    <name evidence="1" type="ORF">AAW51_3092</name>
</gene>
<proteinExistence type="predicted"/>